<gene>
    <name evidence="1" type="ORF">GAK31_03421</name>
</gene>
<dbReference type="SUPFAM" id="SSF51126">
    <property type="entry name" value="Pectin lyase-like"/>
    <property type="match status" value="1"/>
</dbReference>
<dbReference type="Gene3D" id="2.160.20.10">
    <property type="entry name" value="Single-stranded right-handed beta-helix, Pectin lyase-like"/>
    <property type="match status" value="1"/>
</dbReference>
<sequence>MTVSDFSFAGYRSGQPDLPLATGTVIDVRDFGMVADDDRDDSHALLRALTAAHAVDGPVVVQLPPGRIVLNEVLRITRGNIVLRGHGSGAGGTELYMPRPLRMVDRSSALDELRQYLRDNHKHQVEPARNVDVLFSPWSWSGGFLWVGPQGNRPAAYLAAHDTPSRRDRLAEVQQASRGHTQLRVADAARLRVGDVVRVRWFNRQGPDGALVQELYGPQYKTLKVGSHHWTTPDRPLVVQANTITAIDGTTVTLAAPLMHDAGGPLQADLARWQPLQKVGIEELALVFAPGGSFGNHQEEGYNGIYFTGVYNGWVRNVRTRDADAGVLTYDSANLTLADISVEGARPAHNAVHLGNVQATLVRDLEVHNTVIHTLSVNTQASGNVFLRAQAWQAPVIDQHAGANHQNLFDQVTFHVQAQRDAQGKAWYPVWNGCGAGYWEPGHGRYNTTWNLRVLVEGGAAVDESVRLAGEDEGPDARLVGLSGNRPFSVDYRPAAAVRAVGQRLWQTPSLYELQRAQRVAGQPVATCLAP</sequence>
<evidence type="ECO:0000313" key="2">
    <source>
        <dbReference type="Proteomes" id="UP000487117"/>
    </source>
</evidence>
<reference evidence="2" key="1">
    <citation type="journal article" date="2020" name="MBio">
        <title>Horizontal gene transfer to a defensive symbiont with a reduced genome amongst a multipartite beetle microbiome.</title>
        <authorList>
            <person name="Waterworth S.C."/>
            <person name="Florez L.V."/>
            <person name="Rees E.R."/>
            <person name="Hertweck C."/>
            <person name="Kaltenpoth M."/>
            <person name="Kwan J.C."/>
        </authorList>
    </citation>
    <scope>NUCLEOTIDE SEQUENCE [LARGE SCALE GENOMIC DNA]</scope>
</reference>
<accession>A0A7V8FDK8</accession>
<dbReference type="InterPro" id="IPR012334">
    <property type="entry name" value="Pectin_lyas_fold"/>
</dbReference>
<dbReference type="InterPro" id="IPR011050">
    <property type="entry name" value="Pectin_lyase_fold/virulence"/>
</dbReference>
<dbReference type="Proteomes" id="UP000487117">
    <property type="component" value="Unassembled WGS sequence"/>
</dbReference>
<evidence type="ECO:0008006" key="3">
    <source>
        <dbReference type="Google" id="ProtNLM"/>
    </source>
</evidence>
<dbReference type="EMBL" id="WNDS01000005">
    <property type="protein sequence ID" value="KAF1013272.1"/>
    <property type="molecule type" value="Genomic_DNA"/>
</dbReference>
<organism evidence="1 2">
    <name type="scientific">Stenotrophomonas maltophilia</name>
    <name type="common">Pseudomonas maltophilia</name>
    <name type="synonym">Xanthomonas maltophilia</name>
    <dbReference type="NCBI Taxonomy" id="40324"/>
    <lineage>
        <taxon>Bacteria</taxon>
        <taxon>Pseudomonadati</taxon>
        <taxon>Pseudomonadota</taxon>
        <taxon>Gammaproteobacteria</taxon>
        <taxon>Lysobacterales</taxon>
        <taxon>Lysobacteraceae</taxon>
        <taxon>Stenotrophomonas</taxon>
        <taxon>Stenotrophomonas maltophilia group</taxon>
    </lineage>
</organism>
<comment type="caution">
    <text evidence="1">The sequence shown here is derived from an EMBL/GenBank/DDBJ whole genome shotgun (WGS) entry which is preliminary data.</text>
</comment>
<dbReference type="AlphaFoldDB" id="A0A7V8FDK8"/>
<name>A0A7V8FDK8_STEMA</name>
<proteinExistence type="predicted"/>
<evidence type="ECO:0000313" key="1">
    <source>
        <dbReference type="EMBL" id="KAF1013272.1"/>
    </source>
</evidence>
<protein>
    <recommendedName>
        <fullName evidence="3">Pectate lyase superfamily protein domain-containing protein</fullName>
    </recommendedName>
</protein>